<sequence length="258" mass="25815">MTAVAHLLDMTGRRVLVTGGSGGIGAGIALRLAEAGAEVLVHYYRSRAAAEAVVARIAVAGGRGSVLQADLALPGAAATLVAEAVASGPLDALVNAAGIQPVAGFDALSEADFGSMLQANLATPFALMQAFAAHRRGLGGGGAVVNIASIEGMRPAAGHSHYATSKAALIMATQAAAQELGAQGTRVNAISPGLIDRARLAADWPEGVARWQAAAPLGRLGRPQDVADAVLFLISDAASFITGVNLVVDGGVSTRPGW</sequence>
<evidence type="ECO:0000313" key="4">
    <source>
        <dbReference type="EMBL" id="EEW24962.1"/>
    </source>
</evidence>
<gene>
    <name evidence="4" type="ORF">Rsw2DRAFT_2159</name>
</gene>
<comment type="caution">
    <text evidence="4">The sequence shown here is derived from an EMBL/GenBank/DDBJ whole genome shotgun (WGS) entry which is preliminary data.</text>
</comment>
<keyword evidence="2" id="KW-0560">Oxidoreductase</keyword>
<dbReference type="PRINTS" id="PR00080">
    <property type="entry name" value="SDRFAMILY"/>
</dbReference>
<dbReference type="PRINTS" id="PR00081">
    <property type="entry name" value="GDHRDH"/>
</dbReference>
<protein>
    <submittedName>
        <fullName evidence="4">Short-chain dehydrogenase/reductase SDR</fullName>
    </submittedName>
</protein>
<dbReference type="RefSeq" id="WP_008030866.1">
    <property type="nucleotide sequence ID" value="NZ_ACYY01000013.1"/>
</dbReference>
<dbReference type="AlphaFoldDB" id="C8S290"/>
<dbReference type="FunFam" id="3.40.50.720:FF:000084">
    <property type="entry name" value="Short-chain dehydrogenase reductase"/>
    <property type="match status" value="1"/>
</dbReference>
<dbReference type="PANTHER" id="PTHR43639">
    <property type="entry name" value="OXIDOREDUCTASE, SHORT-CHAIN DEHYDROGENASE/REDUCTASE FAMILY (AFU_ORTHOLOGUE AFUA_5G02870)"/>
    <property type="match status" value="1"/>
</dbReference>
<dbReference type="CDD" id="cd05233">
    <property type="entry name" value="SDR_c"/>
    <property type="match status" value="1"/>
</dbReference>
<evidence type="ECO:0000259" key="3">
    <source>
        <dbReference type="SMART" id="SM00822"/>
    </source>
</evidence>
<feature type="domain" description="Ketoreductase" evidence="3">
    <location>
        <begin position="13"/>
        <end position="153"/>
    </location>
</feature>
<dbReference type="OrthoDB" id="9789398at2"/>
<reference evidence="4 5" key="1">
    <citation type="submission" date="2009-08" db="EMBL/GenBank/DDBJ databases">
        <title>The draft genome of Rhodobacter sp. SW2.</title>
        <authorList>
            <consortium name="US DOE Joint Genome Institute (JGI-PGF)"/>
            <person name="Lucas S."/>
            <person name="Copeland A."/>
            <person name="Lapidus A."/>
            <person name="Glavina del Rio T."/>
            <person name="Tice H."/>
            <person name="Bruce D."/>
            <person name="Goodwin L."/>
            <person name="Pitluck S."/>
            <person name="Larimer F."/>
            <person name="Land M.L."/>
            <person name="Hauser L."/>
            <person name="Emerson D."/>
        </authorList>
    </citation>
    <scope>NUCLEOTIDE SEQUENCE [LARGE SCALE GENOMIC DNA]</scope>
    <source>
        <strain evidence="4 5">SW2</strain>
    </source>
</reference>
<comment type="similarity">
    <text evidence="1">Belongs to the short-chain dehydrogenases/reductases (SDR) family.</text>
</comment>
<dbReference type="Pfam" id="PF13561">
    <property type="entry name" value="adh_short_C2"/>
    <property type="match status" value="1"/>
</dbReference>
<dbReference type="SMART" id="SM00822">
    <property type="entry name" value="PKS_KR"/>
    <property type="match status" value="1"/>
</dbReference>
<evidence type="ECO:0000256" key="1">
    <source>
        <dbReference type="ARBA" id="ARBA00006484"/>
    </source>
</evidence>
<name>C8S290_9RHOB</name>
<accession>C8S290</accession>
<dbReference type="PANTHER" id="PTHR43639:SF1">
    <property type="entry name" value="SHORT-CHAIN DEHYDROGENASE_REDUCTASE FAMILY PROTEIN"/>
    <property type="match status" value="1"/>
</dbReference>
<organism evidence="4 5">
    <name type="scientific">Rhodobacter ferrooxidans</name>
    <dbReference type="NCBI Taxonomy" id="371731"/>
    <lineage>
        <taxon>Bacteria</taxon>
        <taxon>Pseudomonadati</taxon>
        <taxon>Pseudomonadota</taxon>
        <taxon>Alphaproteobacteria</taxon>
        <taxon>Rhodobacterales</taxon>
        <taxon>Rhodobacter group</taxon>
        <taxon>Rhodobacter</taxon>
    </lineage>
</organism>
<dbReference type="InterPro" id="IPR057326">
    <property type="entry name" value="KR_dom"/>
</dbReference>
<dbReference type="GO" id="GO:0016491">
    <property type="term" value="F:oxidoreductase activity"/>
    <property type="evidence" value="ECO:0007669"/>
    <property type="project" value="UniProtKB-KW"/>
</dbReference>
<proteinExistence type="inferred from homology"/>
<dbReference type="SUPFAM" id="SSF51735">
    <property type="entry name" value="NAD(P)-binding Rossmann-fold domains"/>
    <property type="match status" value="1"/>
</dbReference>
<dbReference type="STRING" id="371731.Rsw2DRAFT_2159"/>
<dbReference type="Gene3D" id="3.40.50.720">
    <property type="entry name" value="NAD(P)-binding Rossmann-like Domain"/>
    <property type="match status" value="1"/>
</dbReference>
<evidence type="ECO:0000256" key="2">
    <source>
        <dbReference type="ARBA" id="ARBA00023002"/>
    </source>
</evidence>
<dbReference type="eggNOG" id="COG1028">
    <property type="taxonomic scope" value="Bacteria"/>
</dbReference>
<dbReference type="EMBL" id="ACYY01000013">
    <property type="protein sequence ID" value="EEW24962.1"/>
    <property type="molecule type" value="Genomic_DNA"/>
</dbReference>
<dbReference type="Proteomes" id="UP000010121">
    <property type="component" value="Unassembled WGS sequence"/>
</dbReference>
<evidence type="ECO:0000313" key="5">
    <source>
        <dbReference type="Proteomes" id="UP000010121"/>
    </source>
</evidence>
<keyword evidence="5" id="KW-1185">Reference proteome</keyword>
<dbReference type="InterPro" id="IPR036291">
    <property type="entry name" value="NAD(P)-bd_dom_sf"/>
</dbReference>
<dbReference type="InterPro" id="IPR002347">
    <property type="entry name" value="SDR_fam"/>
</dbReference>